<feature type="binding site" evidence="2">
    <location>
        <position position="521"/>
    </location>
    <ligand>
        <name>Zn(2+)</name>
        <dbReference type="ChEBI" id="CHEBI:29105"/>
        <label>1</label>
    </ligand>
</feature>
<dbReference type="GO" id="GO:0046872">
    <property type="term" value="F:metal ion binding"/>
    <property type="evidence" value="ECO:0007669"/>
    <property type="project" value="UniProtKB-KW"/>
</dbReference>
<feature type="domain" description="Peptidase M20 dimerisation" evidence="4">
    <location>
        <begin position="605"/>
        <end position="709"/>
    </location>
</feature>
<feature type="binding site" evidence="2">
    <location>
        <position position="796"/>
    </location>
    <ligand>
        <name>Zn(2+)</name>
        <dbReference type="ChEBI" id="CHEBI:29105"/>
        <label>2</label>
    </ligand>
</feature>
<dbReference type="GO" id="GO:0005737">
    <property type="term" value="C:cytoplasm"/>
    <property type="evidence" value="ECO:0007669"/>
    <property type="project" value="InterPro"/>
</dbReference>
<evidence type="ECO:0000259" key="4">
    <source>
        <dbReference type="Pfam" id="PF07687"/>
    </source>
</evidence>
<feature type="compositionally biased region" description="Basic and acidic residues" evidence="3">
    <location>
        <begin position="287"/>
        <end position="307"/>
    </location>
</feature>
<dbReference type="InterPro" id="IPR010159">
    <property type="entry name" value="N-acyl_aa_amidohydrolase"/>
</dbReference>
<sequence length="1306" mass="146852">MTTLTSMCEVIPACCDDDDDYNSAIKPNEPVDSLSMGDEHLDTVPAMESNEFIKSSVENLVPNPSESEGENGCDSCSDEDVPEKIFSNPLFEEEIIPMKKDPHYFNAEYDLIESMLNHDSSIIPFSSKIDSLLDEFAGELSLLKSIPPGTDKTDCDHENQIRLTKRLLYDNSSPRPPKEFVSENSDAEIESFSPSPIPVEDSDSFMEEIDLTFTPDNPMPPSIEDDDNDSERDILILEELLDNYSLSLLVIDSYHFDIPSFSRPPTKPPDDNTGILNIKMMGANSEQKVKDKQEKDKIGTKPDENGKRGRARQCKSPVTVKKAVKRRKYKLKGPKLANPRRFPLYLYQHRGCRKPRYSIRAMVTTKMIARLKKFKRYKSSGSSSFNTTPSGEGSFNLNDMAGNEEEWELQKQEQQLDDAVTRFQNYLRINTAHPNPDYSAPVSYLNHLANSIPNLHTRTLYLTPNKPLLLVTLYGSKPFLPSILLNSHMDSVPAEPAKWSHPPFSAVKTEDGRIFARGAQDDKCIAIQYLEALRNILEEDPFFKPVRTVHICYVPDEETGGFDGMAKFVESDEFKEMNVGFFLDEGQASTNDKYRVFYADRSPWNLVIKADGVPGHGSRMYDNSAMENLMKSVEVVSKFRENQFDLVKAGVLANSEVISANLVYLEAGTPSGDGNFAMNMQPSEAEAGYDVRLPPTVDPDLLRKRIAEEWAPATRNMTYHIIEKGPLRDYLGRPLMTATNESNPWWAVFKNAIEASGGELSKPEILASTTDAKYIRRLGIPTLGFSPMKNTPILLHDHNEYLKDTVFLEGIKKQEQLDDAVTRFQIYLRINTAHPNPDYSAPVSYLNHLANSIPNLHTRTLYLTPKKPLLLVTLYGSKPLLPSILLNSHMDSVPAEPAKWSHPPFSAMKTEDGRIFARGAQDDKCIAIQYLEALRNILEEDPFFKPVRTVHICYVPDEEIGGFDGMAKFVESNEFKEMNVGFFLDEGQASTNDKYRVFYADRLPWNLVIKAVGVPGHGSRMYDNSAMENLMKSVEVVSKFRENQFDLVKAGVLANSEVISANPVYLKAGTPSGDGNFAMNMQPSEAEAGYNIRLPPTVDPDLLRKRIAEEWAPATRNMTYRITETGPFRDIMGRPLMTATNESNSWWAVFKNAIEASGGELSKPEILASTTDARYIRRLGIPALGFSPMKNTPILLHDHNEYLKDTVFLEGIKFETDRESSSSDDMESYSPKSVVLKVNKWPSVKERRVRNQIERIRLEDSHLGEDIGECLIAYKVCGSDVVDVNVVIFSRPASPLSGKAVARTEP</sequence>
<dbReference type="FunFam" id="3.40.630.10:FF:000019">
    <property type="entry name" value="Aminoacylase 1"/>
    <property type="match status" value="2"/>
</dbReference>
<dbReference type="PANTHER" id="PTHR45892">
    <property type="entry name" value="AMINOACYLASE-1"/>
    <property type="match status" value="1"/>
</dbReference>
<accession>A0A6L2M472</accession>
<dbReference type="Gene3D" id="3.40.630.10">
    <property type="entry name" value="Zn peptidases"/>
    <property type="match status" value="2"/>
</dbReference>
<dbReference type="Gene3D" id="1.10.150.900">
    <property type="match status" value="2"/>
</dbReference>
<feature type="active site" description="Proton acceptor" evidence="1">
    <location>
        <position position="557"/>
    </location>
</feature>
<dbReference type="EMBL" id="BKCJ010005711">
    <property type="protein sequence ID" value="GEU68239.1"/>
    <property type="molecule type" value="Genomic_DNA"/>
</dbReference>
<evidence type="ECO:0000256" key="1">
    <source>
        <dbReference type="PIRSR" id="PIRSR610159-1"/>
    </source>
</evidence>
<keyword evidence="2" id="KW-0862">Zinc</keyword>
<dbReference type="Pfam" id="PF07687">
    <property type="entry name" value="M20_dimer"/>
    <property type="match status" value="2"/>
</dbReference>
<dbReference type="InterPro" id="IPR036264">
    <property type="entry name" value="Bact_exopeptidase_dim_dom"/>
</dbReference>
<gene>
    <name evidence="5" type="ORF">Tci_040217</name>
</gene>
<dbReference type="Gene3D" id="3.30.70.360">
    <property type="match status" value="2"/>
</dbReference>
<dbReference type="GO" id="GO:0006520">
    <property type="term" value="P:amino acid metabolic process"/>
    <property type="evidence" value="ECO:0007669"/>
    <property type="project" value="InterPro"/>
</dbReference>
<feature type="binding site" evidence="2">
    <location>
        <position position="521"/>
    </location>
    <ligand>
        <name>Zn(2+)</name>
        <dbReference type="ChEBI" id="CHEBI:29105"/>
        <label>2</label>
    </ligand>
</feature>
<feature type="binding site" evidence="2">
    <location>
        <position position="585"/>
    </location>
    <ligand>
        <name>Zn(2+)</name>
        <dbReference type="ChEBI" id="CHEBI:29105"/>
        <label>1</label>
    </ligand>
</feature>
<dbReference type="InterPro" id="IPR011650">
    <property type="entry name" value="Peptidase_M20_dimer"/>
</dbReference>
<organism evidence="5">
    <name type="scientific">Tanacetum cinerariifolium</name>
    <name type="common">Dalmatian daisy</name>
    <name type="synonym">Chrysanthemum cinerariifolium</name>
    <dbReference type="NCBI Taxonomy" id="118510"/>
    <lineage>
        <taxon>Eukaryota</taxon>
        <taxon>Viridiplantae</taxon>
        <taxon>Streptophyta</taxon>
        <taxon>Embryophyta</taxon>
        <taxon>Tracheophyta</taxon>
        <taxon>Spermatophyta</taxon>
        <taxon>Magnoliopsida</taxon>
        <taxon>eudicotyledons</taxon>
        <taxon>Gunneridae</taxon>
        <taxon>Pentapetalae</taxon>
        <taxon>asterids</taxon>
        <taxon>campanulids</taxon>
        <taxon>Asterales</taxon>
        <taxon>Asteraceae</taxon>
        <taxon>Asteroideae</taxon>
        <taxon>Anthemideae</taxon>
        <taxon>Anthemidinae</taxon>
        <taxon>Tanacetum</taxon>
    </lineage>
</organism>
<proteinExistence type="predicted"/>
<dbReference type="GO" id="GO:0004046">
    <property type="term" value="F:aminoacylase activity"/>
    <property type="evidence" value="ECO:0007669"/>
    <property type="project" value="InterPro"/>
</dbReference>
<comment type="cofactor">
    <cofactor evidence="2">
        <name>Zn(2+)</name>
        <dbReference type="ChEBI" id="CHEBI:29105"/>
    </cofactor>
    <text evidence="2">Binds 2 Zn(2+) ions per subunit.</text>
</comment>
<feature type="region of interest" description="Disordered" evidence="3">
    <location>
        <begin position="281"/>
        <end position="319"/>
    </location>
</feature>
<dbReference type="InterPro" id="IPR052083">
    <property type="entry name" value="Aminoacylase-1_M20A"/>
</dbReference>
<feature type="active site" evidence="1">
    <location>
        <position position="490"/>
    </location>
</feature>
<feature type="region of interest" description="Disordered" evidence="3">
    <location>
        <begin position="174"/>
        <end position="201"/>
    </location>
</feature>
<dbReference type="NCBIfam" id="TIGR01880">
    <property type="entry name" value="Ac-peptdase-euk"/>
    <property type="match status" value="2"/>
</dbReference>
<evidence type="ECO:0000256" key="2">
    <source>
        <dbReference type="PIRSR" id="PIRSR610159-2"/>
    </source>
</evidence>
<dbReference type="SUPFAM" id="SSF53187">
    <property type="entry name" value="Zn-dependent exopeptidases"/>
    <property type="match status" value="2"/>
</dbReference>
<evidence type="ECO:0000256" key="3">
    <source>
        <dbReference type="SAM" id="MobiDB-lite"/>
    </source>
</evidence>
<protein>
    <submittedName>
        <fullName evidence="5">Aminoacylase-1</fullName>
    </submittedName>
</protein>
<dbReference type="FunFam" id="3.30.70.360:FF:000009">
    <property type="entry name" value="aminoacylase-1 isoform X1"/>
    <property type="match status" value="2"/>
</dbReference>
<feature type="binding site" evidence="2">
    <location>
        <position position="558"/>
    </location>
    <ligand>
        <name>Zn(2+)</name>
        <dbReference type="ChEBI" id="CHEBI:29105"/>
        <label>2</label>
    </ligand>
</feature>
<evidence type="ECO:0000313" key="5">
    <source>
        <dbReference type="EMBL" id="GEU68239.1"/>
    </source>
</evidence>
<name>A0A6L2M472_TANCI</name>
<feature type="region of interest" description="Disordered" evidence="3">
    <location>
        <begin position="379"/>
        <end position="399"/>
    </location>
</feature>
<dbReference type="Pfam" id="PF01546">
    <property type="entry name" value="Peptidase_M20"/>
    <property type="match status" value="2"/>
</dbReference>
<dbReference type="SUPFAM" id="SSF55031">
    <property type="entry name" value="Bacterial exopeptidase dimerisation domain"/>
    <property type="match status" value="1"/>
</dbReference>
<dbReference type="PANTHER" id="PTHR45892:SF3">
    <property type="entry name" value="PUTATIVE-RELATED"/>
    <property type="match status" value="1"/>
</dbReference>
<feature type="domain" description="Peptidase M20 dimerisation" evidence="4">
    <location>
        <begin position="1008"/>
        <end position="1110"/>
    </location>
</feature>
<feature type="binding site" evidence="2">
    <location>
        <position position="488"/>
    </location>
    <ligand>
        <name>Zn(2+)</name>
        <dbReference type="ChEBI" id="CHEBI:29105"/>
        <label>1</label>
    </ligand>
</feature>
<feature type="compositionally biased region" description="Polar residues" evidence="3">
    <location>
        <begin position="385"/>
        <end position="397"/>
    </location>
</feature>
<keyword evidence="2" id="KW-0479">Metal-binding</keyword>
<comment type="caution">
    <text evidence="5">The sequence shown here is derived from an EMBL/GenBank/DDBJ whole genome shotgun (WGS) entry which is preliminary data.</text>
</comment>
<dbReference type="InterPro" id="IPR002933">
    <property type="entry name" value="Peptidase_M20"/>
</dbReference>
<reference evidence="5" key="1">
    <citation type="journal article" date="2019" name="Sci. Rep.">
        <title>Draft genome of Tanacetum cinerariifolium, the natural source of mosquito coil.</title>
        <authorList>
            <person name="Yamashiro T."/>
            <person name="Shiraishi A."/>
            <person name="Satake H."/>
            <person name="Nakayama K."/>
        </authorList>
    </citation>
    <scope>NUCLEOTIDE SEQUENCE</scope>
</reference>